<feature type="compositionally biased region" description="Low complexity" evidence="1">
    <location>
        <begin position="287"/>
        <end position="309"/>
    </location>
</feature>
<evidence type="ECO:0000256" key="1">
    <source>
        <dbReference type="SAM" id="MobiDB-lite"/>
    </source>
</evidence>
<reference evidence="2 3" key="1">
    <citation type="journal article" date="2017" name="BMC Genomics">
        <title>Whole-genome assembly of Babesia ovata and comparative genomics between closely related pathogens.</title>
        <authorList>
            <person name="Yamagishi J."/>
            <person name="Asada M."/>
            <person name="Hakimi H."/>
            <person name="Tanaka T.Q."/>
            <person name="Sugimoto C."/>
            <person name="Kawazu S."/>
        </authorList>
    </citation>
    <scope>NUCLEOTIDE SEQUENCE [LARGE SCALE GENOMIC DNA]</scope>
    <source>
        <strain evidence="2 3">Miyake</strain>
    </source>
</reference>
<feature type="compositionally biased region" description="Polar residues" evidence="1">
    <location>
        <begin position="524"/>
        <end position="553"/>
    </location>
</feature>
<dbReference type="AlphaFoldDB" id="A0A2H6KFJ9"/>
<name>A0A2H6KFJ9_9APIC</name>
<feature type="compositionally biased region" description="Low complexity" evidence="1">
    <location>
        <begin position="170"/>
        <end position="193"/>
    </location>
</feature>
<feature type="region of interest" description="Disordered" evidence="1">
    <location>
        <begin position="1042"/>
        <end position="1072"/>
    </location>
</feature>
<feature type="region of interest" description="Disordered" evidence="1">
    <location>
        <begin position="832"/>
        <end position="857"/>
    </location>
</feature>
<evidence type="ECO:0000313" key="3">
    <source>
        <dbReference type="Proteomes" id="UP000236319"/>
    </source>
</evidence>
<feature type="compositionally biased region" description="Basic and acidic residues" evidence="1">
    <location>
        <begin position="210"/>
        <end position="221"/>
    </location>
</feature>
<feature type="compositionally biased region" description="Polar residues" evidence="1">
    <location>
        <begin position="675"/>
        <end position="696"/>
    </location>
</feature>
<dbReference type="RefSeq" id="XP_028868015.1">
    <property type="nucleotide sequence ID" value="XM_029012182.1"/>
</dbReference>
<evidence type="ECO:0000313" key="2">
    <source>
        <dbReference type="EMBL" id="GBE61772.1"/>
    </source>
</evidence>
<organism evidence="2 3">
    <name type="scientific">Babesia ovata</name>
    <dbReference type="NCBI Taxonomy" id="189622"/>
    <lineage>
        <taxon>Eukaryota</taxon>
        <taxon>Sar</taxon>
        <taxon>Alveolata</taxon>
        <taxon>Apicomplexa</taxon>
        <taxon>Aconoidasida</taxon>
        <taxon>Piroplasmida</taxon>
        <taxon>Babesiidae</taxon>
        <taxon>Babesia</taxon>
    </lineage>
</organism>
<feature type="compositionally biased region" description="Low complexity" evidence="1">
    <location>
        <begin position="125"/>
        <end position="141"/>
    </location>
</feature>
<feature type="compositionally biased region" description="Acidic residues" evidence="1">
    <location>
        <begin position="25"/>
        <end position="35"/>
    </location>
</feature>
<feature type="compositionally biased region" description="Basic and acidic residues" evidence="1">
    <location>
        <begin position="143"/>
        <end position="169"/>
    </location>
</feature>
<dbReference type="Proteomes" id="UP000236319">
    <property type="component" value="Unassembled WGS sequence"/>
</dbReference>
<keyword evidence="3" id="KW-1185">Reference proteome</keyword>
<gene>
    <name evidence="2" type="ORF">BOVATA_032650</name>
</gene>
<protein>
    <submittedName>
        <fullName evidence="2">Uncharacterized protein</fullName>
    </submittedName>
</protein>
<feature type="region of interest" description="Disordered" evidence="1">
    <location>
        <begin position="524"/>
        <end position="561"/>
    </location>
</feature>
<feature type="region of interest" description="Disordered" evidence="1">
    <location>
        <begin position="18"/>
        <end position="250"/>
    </location>
</feature>
<proteinExistence type="predicted"/>
<accession>A0A2H6KFJ9</accession>
<dbReference type="OrthoDB" id="366379at2759"/>
<feature type="compositionally biased region" description="Low complexity" evidence="1">
    <location>
        <begin position="470"/>
        <end position="485"/>
    </location>
</feature>
<dbReference type="EMBL" id="BDSA01000003">
    <property type="protein sequence ID" value="GBE61772.1"/>
    <property type="molecule type" value="Genomic_DNA"/>
</dbReference>
<feature type="compositionally biased region" description="Polar residues" evidence="1">
    <location>
        <begin position="837"/>
        <end position="853"/>
    </location>
</feature>
<feature type="region of interest" description="Disordered" evidence="1">
    <location>
        <begin position="660"/>
        <end position="698"/>
    </location>
</feature>
<dbReference type="VEuPathDB" id="PiroplasmaDB:BOVATA_032650"/>
<dbReference type="GeneID" id="39875542"/>
<sequence>MGGYGTITSRFSVSSISQFYSSGSDGDDYDEDDDYSAMHVGATESRNTAEREDAPKPSAPEEPQPVYTPADAESVASYVSTPVSVSQPAADTHAETPVGPRSTPPYREAYTSPVSSEAKAESTHSSVAGGRSRSAGSVGSAPADDRSSRHSGGEEERASGHSSLSERSRSASVERSVLSSASRNSRRTNSGGSEVRGSIHVSAASSGGEEVERPTHEESEPLHYAANSDHSRNGSPNEAHVATLSSLNRESVDGFIKRNPSYSVFEDTTLFPASRINQATAGDAESVKSGHLASGSSSSDISSVRSEASYPRGSASSIAGEREVPEVARGVGERFDDINVTSKVVHSTAISVNGESDVPDIVTTVIDSEVREASDYVGASDVPNIARVNMKREDHSVSSQANSLRGWPKAGIIEEEPRADASLTPSEHGSSVPPSEAQNLGYSTDRKTGVTMVGRMQESDGEAEQSPAASPVSDIVDTSDSSTSPNVFIDVGDNYRDSVDNPNLLSADVTPLYAGDAVSAVSPQATAEGNTGTGYVSPSHQSAGRTVVQSDTSGDAVPGRMGHHSAAATVVVVESAVGPDPTLGGSTAQHSSEEHHLTKALSNEVAYYKQLYAQLESKVADIWNQREAFRVAGDRMAENIVRHSGVKAVRFEGHTSIESDEDIEYSSRDADVTVGNGSARSSLSRQRPHRSSSSINAREVVSPSVGRLDSFSLSPRGIRCDRNTMERLLNCGAKLYAFKLSTPGVRSKEPLFVDVCHMNSTYSGKVILSNDVGLFKVSLAKPPAEAQGSMSYLMVNYLGLRPDQCSSGYLFGLLNSFADYVGLPWSTNTASDAAASQHGNSGSATARNPQSDESPPHVHIKYMHSLVKTPLSLVIPEDSFPSNCNIGSMFHGRHEHLFCVEQTRDLKKSDLQDNGNFTFILDTSPSTSSRRPGSRRFNSQVNIVHSLTHEYLCVDLLTRELRFAGGQCSRAYSKYVVPASFKMVPLYNVLIERASGAQEKVVEAAESAQYRRCVTERATSRHSYDIPRSSRHMVDEYGNFAPQTQAAGTPAPTPRSNTLSSSEGPTPKDCVLHRTYPGDVKERHADTYDIRDSGERGSDARNVEAMYSLLGTTDHLPSRQEQASVISPRRGPVVKDLRMKFEKLSARNQV</sequence>
<feature type="compositionally biased region" description="Polar residues" evidence="1">
    <location>
        <begin position="77"/>
        <end position="89"/>
    </location>
</feature>
<comment type="caution">
    <text evidence="2">The sequence shown here is derived from an EMBL/GenBank/DDBJ whole genome shotgun (WGS) entry which is preliminary data.</text>
</comment>
<feature type="compositionally biased region" description="Polar residues" evidence="1">
    <location>
        <begin position="1055"/>
        <end position="1064"/>
    </location>
</feature>
<feature type="region of interest" description="Disordered" evidence="1">
    <location>
        <begin position="419"/>
        <end position="487"/>
    </location>
</feature>
<feature type="region of interest" description="Disordered" evidence="1">
    <location>
        <begin position="281"/>
        <end position="318"/>
    </location>
</feature>
<feature type="compositionally biased region" description="Polar residues" evidence="1">
    <location>
        <begin position="423"/>
        <end position="442"/>
    </location>
</feature>